<evidence type="ECO:0000256" key="4">
    <source>
        <dbReference type="ARBA" id="ARBA00022989"/>
    </source>
</evidence>
<sequence>MKYDQNERDVMLYEVWPSYNTVFCEGSCFTGPDNKQLFFTYLIYDLPIAAFLYFVGLDLYQDLHYLVFFALCYLAFQTNLTLTLTSFTDPGIIMRQPYPQCLLDEISEEKVVNFPSPWISKEPLGLDKLEWKVPIDADIEEIIRLKKENDELNPKQHTKSKTKTKTKNKLRNSVDQRNKHKKKKKTKTKKKKKKANKNNKKKNKQSSNTDTTTTISSYSSLSSDYSFTDISSVEISQSNEEDVEINSLKGNPLFATNLSEEDKCWYCVTCNIYKPTRSSHCGRCDNCVLRFDHHCPWVGTDVGLRNIRYYIIFLIGIYLTFWYLLVFTVWHSWMEIDDQLGKEKTTWGALLNYLKGYPADIVIVIYSLILVIKLTNLTLHQIYYVSKNVTTKEYLKGTWKGRKNPFDKGIIRNWFQILFGKVPKSYIKLKEYVTEKEKSSFMFHFNYNIFEIYQSQMNKIQDFESDLNWTEVDQFNLNPKMTNENTRNKLRERRKKDLKK</sequence>
<keyword evidence="14" id="KW-1185">Reference proteome</keyword>
<evidence type="ECO:0000256" key="1">
    <source>
        <dbReference type="ARBA" id="ARBA00004127"/>
    </source>
</evidence>
<comment type="domain">
    <text evidence="10">The DHHC domain is required for palmitoyltransferase activity.</text>
</comment>
<dbReference type="PANTHER" id="PTHR22883">
    <property type="entry name" value="ZINC FINGER DHHC DOMAIN CONTAINING PROTEIN"/>
    <property type="match status" value="1"/>
</dbReference>
<keyword evidence="6" id="KW-0564">Palmitate</keyword>
<keyword evidence="3 10" id="KW-0812">Transmembrane</keyword>
<keyword evidence="5 10" id="KW-0472">Membrane</keyword>
<evidence type="ECO:0000256" key="8">
    <source>
        <dbReference type="ARBA" id="ARBA00023315"/>
    </source>
</evidence>
<evidence type="ECO:0000256" key="10">
    <source>
        <dbReference type="RuleBase" id="RU079119"/>
    </source>
</evidence>
<keyword evidence="8 10" id="KW-0012">Acyltransferase</keyword>
<comment type="subcellular location">
    <subcellularLocation>
        <location evidence="1">Endomembrane system</location>
        <topology evidence="1">Multi-pass membrane protein</topology>
    </subcellularLocation>
</comment>
<dbReference type="PANTHER" id="PTHR22883:SF43">
    <property type="entry name" value="PALMITOYLTRANSFERASE APP"/>
    <property type="match status" value="1"/>
</dbReference>
<gene>
    <name evidence="13" type="ORF">M0813_30021</name>
</gene>
<evidence type="ECO:0000256" key="11">
    <source>
        <dbReference type="SAM" id="MobiDB-lite"/>
    </source>
</evidence>
<feature type="transmembrane region" description="Helical" evidence="10">
    <location>
        <begin position="63"/>
        <end position="87"/>
    </location>
</feature>
<evidence type="ECO:0000256" key="5">
    <source>
        <dbReference type="ARBA" id="ARBA00023136"/>
    </source>
</evidence>
<organism evidence="13 14">
    <name type="scientific">Anaeramoeba flamelloides</name>
    <dbReference type="NCBI Taxonomy" id="1746091"/>
    <lineage>
        <taxon>Eukaryota</taxon>
        <taxon>Metamonada</taxon>
        <taxon>Anaeramoebidae</taxon>
        <taxon>Anaeramoeba</taxon>
    </lineage>
</organism>
<evidence type="ECO:0000256" key="7">
    <source>
        <dbReference type="ARBA" id="ARBA00023288"/>
    </source>
</evidence>
<evidence type="ECO:0000313" key="13">
    <source>
        <dbReference type="EMBL" id="KAJ6233712.1"/>
    </source>
</evidence>
<feature type="region of interest" description="Disordered" evidence="11">
    <location>
        <begin position="480"/>
        <end position="500"/>
    </location>
</feature>
<feature type="compositionally biased region" description="Basic residues" evidence="11">
    <location>
        <begin position="156"/>
        <end position="170"/>
    </location>
</feature>
<evidence type="ECO:0000256" key="2">
    <source>
        <dbReference type="ARBA" id="ARBA00022679"/>
    </source>
</evidence>
<feature type="compositionally biased region" description="Basic residues" evidence="11">
    <location>
        <begin position="488"/>
        <end position="500"/>
    </location>
</feature>
<dbReference type="InterPro" id="IPR039859">
    <property type="entry name" value="PFA4/ZDH16/20/ERF2-like"/>
</dbReference>
<dbReference type="PROSITE" id="PS50216">
    <property type="entry name" value="DHHC"/>
    <property type="match status" value="1"/>
</dbReference>
<feature type="domain" description="Palmitoyltransferase DHHC" evidence="12">
    <location>
        <begin position="266"/>
        <end position="396"/>
    </location>
</feature>
<feature type="region of interest" description="Disordered" evidence="11">
    <location>
        <begin position="150"/>
        <end position="219"/>
    </location>
</feature>
<keyword evidence="7" id="KW-0449">Lipoprotein</keyword>
<accession>A0ABQ8XM46</accession>
<proteinExistence type="inferred from homology"/>
<protein>
    <recommendedName>
        <fullName evidence="10">Palmitoyltransferase</fullName>
        <ecNumber evidence="10">2.3.1.225</ecNumber>
    </recommendedName>
</protein>
<evidence type="ECO:0000256" key="9">
    <source>
        <dbReference type="ARBA" id="ARBA00048048"/>
    </source>
</evidence>
<comment type="similarity">
    <text evidence="10">Belongs to the DHHC palmitoyltransferase family.</text>
</comment>
<dbReference type="Pfam" id="PF01529">
    <property type="entry name" value="DHHC"/>
    <property type="match status" value="1"/>
</dbReference>
<comment type="caution">
    <text evidence="13">The sequence shown here is derived from an EMBL/GenBank/DDBJ whole genome shotgun (WGS) entry which is preliminary data.</text>
</comment>
<dbReference type="Proteomes" id="UP001150062">
    <property type="component" value="Unassembled WGS sequence"/>
</dbReference>
<evidence type="ECO:0000256" key="3">
    <source>
        <dbReference type="ARBA" id="ARBA00022692"/>
    </source>
</evidence>
<evidence type="ECO:0000313" key="14">
    <source>
        <dbReference type="Proteomes" id="UP001150062"/>
    </source>
</evidence>
<feature type="compositionally biased region" description="Low complexity" evidence="11">
    <location>
        <begin position="205"/>
        <end position="219"/>
    </location>
</feature>
<keyword evidence="2 10" id="KW-0808">Transferase</keyword>
<evidence type="ECO:0000256" key="6">
    <source>
        <dbReference type="ARBA" id="ARBA00023139"/>
    </source>
</evidence>
<dbReference type="EC" id="2.3.1.225" evidence="10"/>
<feature type="compositionally biased region" description="Basic residues" evidence="11">
    <location>
        <begin position="178"/>
        <end position="204"/>
    </location>
</feature>
<feature type="transmembrane region" description="Helical" evidence="10">
    <location>
        <begin position="309"/>
        <end position="333"/>
    </location>
</feature>
<comment type="catalytic activity">
    <reaction evidence="9 10">
        <text>L-cysteinyl-[protein] + hexadecanoyl-CoA = S-hexadecanoyl-L-cysteinyl-[protein] + CoA</text>
        <dbReference type="Rhea" id="RHEA:36683"/>
        <dbReference type="Rhea" id="RHEA-COMP:10131"/>
        <dbReference type="Rhea" id="RHEA-COMP:11032"/>
        <dbReference type="ChEBI" id="CHEBI:29950"/>
        <dbReference type="ChEBI" id="CHEBI:57287"/>
        <dbReference type="ChEBI" id="CHEBI:57379"/>
        <dbReference type="ChEBI" id="CHEBI:74151"/>
        <dbReference type="EC" id="2.3.1.225"/>
    </reaction>
</comment>
<dbReference type="EMBL" id="JAOAOG010000276">
    <property type="protein sequence ID" value="KAJ6233712.1"/>
    <property type="molecule type" value="Genomic_DNA"/>
</dbReference>
<evidence type="ECO:0000259" key="12">
    <source>
        <dbReference type="Pfam" id="PF01529"/>
    </source>
</evidence>
<feature type="transmembrane region" description="Helical" evidence="10">
    <location>
        <begin position="353"/>
        <end position="372"/>
    </location>
</feature>
<reference evidence="13" key="1">
    <citation type="submission" date="2022-08" db="EMBL/GenBank/DDBJ databases">
        <title>Novel sulfate-reducing endosymbionts in the free-living metamonad Anaeramoeba.</title>
        <authorList>
            <person name="Jerlstrom-Hultqvist J."/>
            <person name="Cepicka I."/>
            <person name="Gallot-Lavallee L."/>
            <person name="Salas-Leiva D."/>
            <person name="Curtis B.A."/>
            <person name="Zahonova K."/>
            <person name="Pipaliya S."/>
            <person name="Dacks J."/>
            <person name="Roger A.J."/>
        </authorList>
    </citation>
    <scope>NUCLEOTIDE SEQUENCE</scope>
    <source>
        <strain evidence="13">Schooner1</strain>
    </source>
</reference>
<dbReference type="InterPro" id="IPR001594">
    <property type="entry name" value="Palmitoyltrfase_DHHC"/>
</dbReference>
<feature type="transmembrane region" description="Helical" evidence="10">
    <location>
        <begin position="37"/>
        <end position="57"/>
    </location>
</feature>
<name>A0ABQ8XM46_9EUKA</name>
<keyword evidence="4 10" id="KW-1133">Transmembrane helix</keyword>